<dbReference type="SUPFAM" id="SSF53098">
    <property type="entry name" value="Ribonuclease H-like"/>
    <property type="match status" value="1"/>
</dbReference>
<dbReference type="AlphaFoldDB" id="A0ABD2Y3I1"/>
<reference evidence="2 3" key="1">
    <citation type="submission" date="2024-11" db="EMBL/GenBank/DDBJ databases">
        <title>A near-complete genome assembly of Cinchona calisaya.</title>
        <authorList>
            <person name="Lian D.C."/>
            <person name="Zhao X.W."/>
            <person name="Wei L."/>
        </authorList>
    </citation>
    <scope>NUCLEOTIDE SEQUENCE [LARGE SCALE GENOMIC DNA]</scope>
    <source>
        <tissue evidence="2">Nenye</tissue>
    </source>
</reference>
<evidence type="ECO:0000313" key="3">
    <source>
        <dbReference type="Proteomes" id="UP001630127"/>
    </source>
</evidence>
<dbReference type="Proteomes" id="UP001630127">
    <property type="component" value="Unassembled WGS sequence"/>
</dbReference>
<proteinExistence type="predicted"/>
<feature type="domain" description="RNase H type-1" evidence="1">
    <location>
        <begin position="1"/>
        <end position="75"/>
    </location>
</feature>
<dbReference type="Pfam" id="PF13456">
    <property type="entry name" value="RVT_3"/>
    <property type="match status" value="1"/>
</dbReference>
<dbReference type="PANTHER" id="PTHR47723:SF19">
    <property type="entry name" value="POLYNUCLEOTIDYL TRANSFERASE, RIBONUCLEASE H-LIKE SUPERFAMILY PROTEIN"/>
    <property type="match status" value="1"/>
</dbReference>
<dbReference type="PANTHER" id="PTHR47723">
    <property type="entry name" value="OS05G0353850 PROTEIN"/>
    <property type="match status" value="1"/>
</dbReference>
<evidence type="ECO:0000259" key="1">
    <source>
        <dbReference type="Pfam" id="PF13456"/>
    </source>
</evidence>
<accession>A0ABD2Y3I1</accession>
<dbReference type="EMBL" id="JBJUIK010000016">
    <property type="protein sequence ID" value="KAL3500223.1"/>
    <property type="molecule type" value="Genomic_DNA"/>
</dbReference>
<sequence>MKALLDGIQLCHKLNIHNVIIEVDFKMVIGLLDNKFKHPWWLDRTFQLKMAKGGMNYSIVHVFKKGNRLTDFLANVGCDSKCNVIYDHTTLPNYARCIIRLDKNGLCKF</sequence>
<dbReference type="InterPro" id="IPR036397">
    <property type="entry name" value="RNaseH_sf"/>
</dbReference>
<gene>
    <name evidence="2" type="ORF">ACH5RR_039316</name>
</gene>
<comment type="caution">
    <text evidence="2">The sequence shown here is derived from an EMBL/GenBank/DDBJ whole genome shotgun (WGS) entry which is preliminary data.</text>
</comment>
<evidence type="ECO:0000313" key="2">
    <source>
        <dbReference type="EMBL" id="KAL3500223.1"/>
    </source>
</evidence>
<dbReference type="InterPro" id="IPR044730">
    <property type="entry name" value="RNase_H-like_dom_plant"/>
</dbReference>
<dbReference type="InterPro" id="IPR002156">
    <property type="entry name" value="RNaseH_domain"/>
</dbReference>
<name>A0ABD2Y3I1_9GENT</name>
<keyword evidence="3" id="KW-1185">Reference proteome</keyword>
<dbReference type="Gene3D" id="3.30.420.10">
    <property type="entry name" value="Ribonuclease H-like superfamily/Ribonuclease H"/>
    <property type="match status" value="1"/>
</dbReference>
<dbReference type="CDD" id="cd06222">
    <property type="entry name" value="RNase_H_like"/>
    <property type="match status" value="1"/>
</dbReference>
<dbReference type="InterPro" id="IPR053151">
    <property type="entry name" value="RNase_H-like"/>
</dbReference>
<organism evidence="2 3">
    <name type="scientific">Cinchona calisaya</name>
    <dbReference type="NCBI Taxonomy" id="153742"/>
    <lineage>
        <taxon>Eukaryota</taxon>
        <taxon>Viridiplantae</taxon>
        <taxon>Streptophyta</taxon>
        <taxon>Embryophyta</taxon>
        <taxon>Tracheophyta</taxon>
        <taxon>Spermatophyta</taxon>
        <taxon>Magnoliopsida</taxon>
        <taxon>eudicotyledons</taxon>
        <taxon>Gunneridae</taxon>
        <taxon>Pentapetalae</taxon>
        <taxon>asterids</taxon>
        <taxon>lamiids</taxon>
        <taxon>Gentianales</taxon>
        <taxon>Rubiaceae</taxon>
        <taxon>Cinchonoideae</taxon>
        <taxon>Cinchoneae</taxon>
        <taxon>Cinchona</taxon>
    </lineage>
</organism>
<protein>
    <recommendedName>
        <fullName evidence="1">RNase H type-1 domain-containing protein</fullName>
    </recommendedName>
</protein>
<dbReference type="InterPro" id="IPR012337">
    <property type="entry name" value="RNaseH-like_sf"/>
</dbReference>